<gene>
    <name evidence="1" type="primary">45</name>
    <name evidence="1" type="ORF">SEA_EMALYN_45</name>
</gene>
<name>A0A142KBY1_9CAUD</name>
<accession>A0A142KBY1</accession>
<organism evidence="1 2">
    <name type="scientific">Gordonia phage Emalyn</name>
    <dbReference type="NCBI Taxonomy" id="1821552"/>
    <lineage>
        <taxon>Viruses</taxon>
        <taxon>Duplodnaviria</taxon>
        <taxon>Heunggongvirae</taxon>
        <taxon>Uroviricota</taxon>
        <taxon>Caudoviricetes</taxon>
        <taxon>Emalynvirus</taxon>
        <taxon>Emalynvirus emalyn</taxon>
    </lineage>
</organism>
<reference evidence="2" key="1">
    <citation type="submission" date="2016-03" db="EMBL/GenBank/DDBJ databases">
        <authorList>
            <person name="Ploux O."/>
        </authorList>
    </citation>
    <scope>NUCLEOTIDE SEQUENCE [LARGE SCALE GENOMIC DNA]</scope>
</reference>
<dbReference type="Proteomes" id="UP000204189">
    <property type="component" value="Segment"/>
</dbReference>
<dbReference type="RefSeq" id="YP_009301486.1">
    <property type="nucleotide sequence ID" value="NC_031234.1"/>
</dbReference>
<proteinExistence type="predicted"/>
<dbReference type="GeneID" id="29123900"/>
<protein>
    <submittedName>
        <fullName evidence="1">Uncharacterized protein</fullName>
    </submittedName>
</protein>
<sequence length="53" mass="6042">MKIYYLAICQNCEPRLPMPFEDEGKRDEWAKAHAKSTKHAVALGVRGEEIPGR</sequence>
<dbReference type="OrthoDB" id="28196at10239"/>
<dbReference type="KEGG" id="vg:29123900"/>
<evidence type="ECO:0000313" key="1">
    <source>
        <dbReference type="EMBL" id="AMS03614.1"/>
    </source>
</evidence>
<keyword evidence="2" id="KW-1185">Reference proteome</keyword>
<evidence type="ECO:0000313" key="2">
    <source>
        <dbReference type="Proteomes" id="UP000204189"/>
    </source>
</evidence>
<dbReference type="EMBL" id="KU963260">
    <property type="protein sequence ID" value="AMS03614.1"/>
    <property type="molecule type" value="Genomic_DNA"/>
</dbReference>